<gene>
    <name evidence="1" type="ORF">BCY91_04375</name>
</gene>
<keyword evidence="2" id="KW-1185">Reference proteome</keyword>
<dbReference type="InterPro" id="IPR036249">
    <property type="entry name" value="Thioredoxin-like_sf"/>
</dbReference>
<evidence type="ECO:0000313" key="1">
    <source>
        <dbReference type="EMBL" id="RKD16358.1"/>
    </source>
</evidence>
<dbReference type="Pfam" id="PF01257">
    <property type="entry name" value="2Fe-2S_thioredx"/>
    <property type="match status" value="1"/>
</dbReference>
<name>A0A419S678_9SPHI</name>
<accession>A0A419S678</accession>
<dbReference type="Gene3D" id="3.40.30.10">
    <property type="entry name" value="Glutaredoxin"/>
    <property type="match status" value="1"/>
</dbReference>
<organism evidence="1 2">
    <name type="scientific">Pelobium manganitolerans</name>
    <dbReference type="NCBI Taxonomy" id="1842495"/>
    <lineage>
        <taxon>Bacteria</taxon>
        <taxon>Pseudomonadati</taxon>
        <taxon>Bacteroidota</taxon>
        <taxon>Sphingobacteriia</taxon>
        <taxon>Sphingobacteriales</taxon>
        <taxon>Sphingobacteriaceae</taxon>
        <taxon>Pelobium</taxon>
    </lineage>
</organism>
<proteinExistence type="predicted"/>
<reference evidence="1 2" key="1">
    <citation type="submission" date="2016-07" db="EMBL/GenBank/DDBJ databases">
        <title>Genome of Pelobium manganitolerans.</title>
        <authorList>
            <person name="Wu S."/>
            <person name="Wang G."/>
        </authorList>
    </citation>
    <scope>NUCLEOTIDE SEQUENCE [LARGE SCALE GENOMIC DNA]</scope>
    <source>
        <strain evidence="1 2">YS-25</strain>
    </source>
</reference>
<sequence>MKVHTPDHIVYLCLGSKCEKKGAKECYKKVKKLLKGSKTKKVEVIKTECTDRCDYAPVMSFQPENKWLITYKQDEVLEKTLHLVTKKS</sequence>
<evidence type="ECO:0008006" key="3">
    <source>
        <dbReference type="Google" id="ProtNLM"/>
    </source>
</evidence>
<dbReference type="AlphaFoldDB" id="A0A419S678"/>
<evidence type="ECO:0000313" key="2">
    <source>
        <dbReference type="Proteomes" id="UP000283433"/>
    </source>
</evidence>
<dbReference type="SUPFAM" id="SSF52833">
    <property type="entry name" value="Thioredoxin-like"/>
    <property type="match status" value="1"/>
</dbReference>
<dbReference type="Proteomes" id="UP000283433">
    <property type="component" value="Unassembled WGS sequence"/>
</dbReference>
<dbReference type="EMBL" id="MBTA01000023">
    <property type="protein sequence ID" value="RKD16358.1"/>
    <property type="molecule type" value="Genomic_DNA"/>
</dbReference>
<protein>
    <recommendedName>
        <fullName evidence="3">Ferredoxin</fullName>
    </recommendedName>
</protein>
<dbReference type="CDD" id="cd02980">
    <property type="entry name" value="TRX_Fd_family"/>
    <property type="match status" value="1"/>
</dbReference>
<comment type="caution">
    <text evidence="1">The sequence shown here is derived from an EMBL/GenBank/DDBJ whole genome shotgun (WGS) entry which is preliminary data.</text>
</comment>
<dbReference type="OrthoDB" id="9800692at2"/>